<comment type="caution">
    <text evidence="2">The sequence shown here is derived from an EMBL/GenBank/DDBJ whole genome shotgun (WGS) entry which is preliminary data.</text>
</comment>
<reference evidence="2 3" key="1">
    <citation type="submission" date="2020-08" db="EMBL/GenBank/DDBJ databases">
        <title>Genome public.</title>
        <authorList>
            <person name="Liu C."/>
            <person name="Sun Q."/>
        </authorList>
    </citation>
    <scope>NUCLEOTIDE SEQUENCE [LARGE SCALE GENOMIC DNA]</scope>
    <source>
        <strain evidence="2 3">BX0805</strain>
    </source>
</reference>
<name>A0ABR7I735_9FIRM</name>
<feature type="compositionally biased region" description="Basic and acidic residues" evidence="1">
    <location>
        <begin position="25"/>
        <end position="38"/>
    </location>
</feature>
<feature type="region of interest" description="Disordered" evidence="1">
    <location>
        <begin position="15"/>
        <end position="39"/>
    </location>
</feature>
<proteinExistence type="predicted"/>
<accession>A0ABR7I735</accession>
<dbReference type="Proteomes" id="UP000621540">
    <property type="component" value="Unassembled WGS sequence"/>
</dbReference>
<feature type="region of interest" description="Disordered" evidence="1">
    <location>
        <begin position="91"/>
        <end position="116"/>
    </location>
</feature>
<gene>
    <name evidence="2" type="ORF">H8Z76_01590</name>
</gene>
<evidence type="ECO:0000313" key="3">
    <source>
        <dbReference type="Proteomes" id="UP000621540"/>
    </source>
</evidence>
<keyword evidence="3" id="KW-1185">Reference proteome</keyword>
<protein>
    <submittedName>
        <fullName evidence="2">Uncharacterized protein</fullName>
    </submittedName>
</protein>
<dbReference type="RefSeq" id="WP_186981444.1">
    <property type="nucleotide sequence ID" value="NZ_JACOQH010000001.1"/>
</dbReference>
<evidence type="ECO:0000313" key="2">
    <source>
        <dbReference type="EMBL" id="MBC5752727.1"/>
    </source>
</evidence>
<evidence type="ECO:0000256" key="1">
    <source>
        <dbReference type="SAM" id="MobiDB-lite"/>
    </source>
</evidence>
<dbReference type="EMBL" id="JACOQH010000001">
    <property type="protein sequence ID" value="MBC5752727.1"/>
    <property type="molecule type" value="Genomic_DNA"/>
</dbReference>
<organism evidence="2 3">
    <name type="scientific">Roseburia yibonii</name>
    <dbReference type="NCBI Taxonomy" id="2763063"/>
    <lineage>
        <taxon>Bacteria</taxon>
        <taxon>Bacillati</taxon>
        <taxon>Bacillota</taxon>
        <taxon>Clostridia</taxon>
        <taxon>Lachnospirales</taxon>
        <taxon>Lachnospiraceae</taxon>
        <taxon>Roseburia</taxon>
    </lineage>
</organism>
<sequence length="185" mass="20784">MTVDGKKIGATAMLADQNALRRRKEQLEETARKKEEGQKQAVHILTTAMEKGTSMEEARTAANDLLAALSEEIVSDCMSRARDHISDILEQNQKKADEIAEKKRKKEEQKQRREEREAIRKRKLVLKRVLVPVTQAGDGALDEVPCDPIDEGSPDEAYLVGVQKYVMTTEVTTPTKIRSLLNLKA</sequence>